<dbReference type="PANTHER" id="PTHR33744">
    <property type="entry name" value="CARBOHYDRATE DIACID REGULATOR"/>
    <property type="match status" value="1"/>
</dbReference>
<dbReference type="PANTHER" id="PTHR33744:SF1">
    <property type="entry name" value="DNA-BINDING TRANSCRIPTIONAL ACTIVATOR ADER"/>
    <property type="match status" value="1"/>
</dbReference>
<name>A0A6N9T7T2_9HYPH</name>
<dbReference type="Pfam" id="PF13556">
    <property type="entry name" value="HTH_30"/>
    <property type="match status" value="1"/>
</dbReference>
<dbReference type="Gene3D" id="1.10.10.2840">
    <property type="entry name" value="PucR C-terminal helix-turn-helix domain"/>
    <property type="match status" value="1"/>
</dbReference>
<proteinExistence type="predicted"/>
<keyword evidence="1" id="KW-0175">Coiled coil</keyword>
<organism evidence="3 4">
    <name type="scientific">Jiella pacifica</name>
    <dbReference type="NCBI Taxonomy" id="2696469"/>
    <lineage>
        <taxon>Bacteria</taxon>
        <taxon>Pseudomonadati</taxon>
        <taxon>Pseudomonadota</taxon>
        <taxon>Alphaproteobacteria</taxon>
        <taxon>Hyphomicrobiales</taxon>
        <taxon>Aurantimonadaceae</taxon>
        <taxon>Jiella</taxon>
    </lineage>
</organism>
<feature type="coiled-coil region" evidence="1">
    <location>
        <begin position="232"/>
        <end position="259"/>
    </location>
</feature>
<dbReference type="SUPFAM" id="SSF55781">
    <property type="entry name" value="GAF domain-like"/>
    <property type="match status" value="1"/>
</dbReference>
<dbReference type="AlphaFoldDB" id="A0A6N9T7T2"/>
<evidence type="ECO:0000259" key="2">
    <source>
        <dbReference type="SMART" id="SM00065"/>
    </source>
</evidence>
<gene>
    <name evidence="3" type="ORF">GTK09_23205</name>
</gene>
<dbReference type="SMART" id="SM00065">
    <property type="entry name" value="GAF"/>
    <property type="match status" value="1"/>
</dbReference>
<dbReference type="EMBL" id="JAAAMG010000027">
    <property type="protein sequence ID" value="NDW07330.1"/>
    <property type="molecule type" value="Genomic_DNA"/>
</dbReference>
<protein>
    <submittedName>
        <fullName evidence="3">GAF domain-containing protein</fullName>
    </submittedName>
</protein>
<dbReference type="InterPro" id="IPR042070">
    <property type="entry name" value="PucR_C-HTH_sf"/>
</dbReference>
<dbReference type="InterPro" id="IPR025736">
    <property type="entry name" value="PucR_C-HTH_dom"/>
</dbReference>
<dbReference type="InterPro" id="IPR051448">
    <property type="entry name" value="CdaR-like_regulators"/>
</dbReference>
<keyword evidence="4" id="KW-1185">Reference proteome</keyword>
<sequence>MPPAKMLSITVDLLERIARGAADTETNALLSALRAEGEGSEDPLAAERLLGQLASQVRYARESALADRGLNLLIETAHDLSSTLSLQDLLRKIVSRARSLVSADIAWLTIRDEKEGLFRNIAAEGHLAPGTAMMTSQFDRGAVSVIMNTKTFFTTSNYLADDRFTHSAALDRQFGIENIESLAGLPAFSGDTVQGLLFVADRYARQYSGREISVLGSFAQHAGMAMRNARTFERLSEALDETERNRSALERHVKRVEASAQTHDEMMSLLAQGADLATFMRRMAGHIGGSIQYLDSALTVRHEVTADEYDGLLSEEMRQGRLDQTQLLSALVRSRENGRSVLLCETGNERCLVLALHGGSVRGDSLIVCHTGRIDEIHLRNLERSAVALSIAKLWTEKRETDRLIASSTLLRHLVLVSPTDASTVASVRDRLGLGMQQPVRLALIVLSGMKREEQTAQIRQAGGRLNILLDLIDGAYLAVGPLKEVDKLIETLSQRGESVQIGGLISKPYCDLAASPTHYARLGNALRTMERIAPLHRFIGEGDVNLFARLFEGGDPRRIQEFVKNTLDPITARDPRGRAQLKATLLCFFDCQFNIARAAEELDIHVNTVRRRLETLREVTGGWNDPIAALELHVALKLDKIISTA</sequence>
<dbReference type="InterPro" id="IPR029016">
    <property type="entry name" value="GAF-like_dom_sf"/>
</dbReference>
<reference evidence="3 4" key="1">
    <citation type="submission" date="2020-01" db="EMBL/GenBank/DDBJ databases">
        <title>Jiella pacifica sp. nov.</title>
        <authorList>
            <person name="Xue Z."/>
            <person name="Zhu S."/>
            <person name="Chen J."/>
            <person name="Yang J."/>
        </authorList>
    </citation>
    <scope>NUCLEOTIDE SEQUENCE [LARGE SCALE GENOMIC DNA]</scope>
    <source>
        <strain evidence="3 4">40Bstr34</strain>
    </source>
</reference>
<comment type="caution">
    <text evidence="3">The sequence shown here is derived from an EMBL/GenBank/DDBJ whole genome shotgun (WGS) entry which is preliminary data.</text>
</comment>
<dbReference type="RefSeq" id="WP_163465787.1">
    <property type="nucleotide sequence ID" value="NZ_JAAAMG010000027.1"/>
</dbReference>
<accession>A0A6N9T7T2</accession>
<feature type="domain" description="GAF" evidence="2">
    <location>
        <begin position="85"/>
        <end position="236"/>
    </location>
</feature>
<evidence type="ECO:0000313" key="3">
    <source>
        <dbReference type="EMBL" id="NDW07330.1"/>
    </source>
</evidence>
<dbReference type="Pfam" id="PF13185">
    <property type="entry name" value="GAF_2"/>
    <property type="match status" value="1"/>
</dbReference>
<dbReference type="Gene3D" id="3.30.450.40">
    <property type="match status" value="1"/>
</dbReference>
<dbReference type="InterPro" id="IPR003018">
    <property type="entry name" value="GAF"/>
</dbReference>
<evidence type="ECO:0000313" key="4">
    <source>
        <dbReference type="Proteomes" id="UP000469011"/>
    </source>
</evidence>
<dbReference type="Proteomes" id="UP000469011">
    <property type="component" value="Unassembled WGS sequence"/>
</dbReference>
<evidence type="ECO:0000256" key="1">
    <source>
        <dbReference type="SAM" id="Coils"/>
    </source>
</evidence>